<dbReference type="AlphaFoldDB" id="A0A845EZA7"/>
<evidence type="ECO:0000313" key="1">
    <source>
        <dbReference type="EMBL" id="MYL63893.1"/>
    </source>
</evidence>
<name>A0A845EZA7_9BACL</name>
<accession>A0A845EZA7</accession>
<protein>
    <submittedName>
        <fullName evidence="1">Uncharacterized protein</fullName>
    </submittedName>
</protein>
<gene>
    <name evidence="1" type="ORF">GLW07_11055</name>
</gene>
<reference evidence="1 2" key="1">
    <citation type="submission" date="2019-11" db="EMBL/GenBank/DDBJ databases">
        <title>Genome sequences of 17 halophilic strains isolated from different environments.</title>
        <authorList>
            <person name="Furrow R.E."/>
        </authorList>
    </citation>
    <scope>NUCLEOTIDE SEQUENCE [LARGE SCALE GENOMIC DNA]</scope>
    <source>
        <strain evidence="1 2">22506_14_FS</strain>
    </source>
</reference>
<comment type="caution">
    <text evidence="1">The sequence shown here is derived from an EMBL/GenBank/DDBJ whole genome shotgun (WGS) entry which is preliminary data.</text>
</comment>
<dbReference type="Proteomes" id="UP000447833">
    <property type="component" value="Unassembled WGS sequence"/>
</dbReference>
<dbReference type="RefSeq" id="WP_160919376.1">
    <property type="nucleotide sequence ID" value="NZ_WMEY01000003.1"/>
</dbReference>
<sequence length="162" mass="18191">MDHKEELGSDIYRMLETSGPPYGCGTASIVGGFAARLAVMSLTISDIEHDLHDVPGSFFLMCDEDDREFQSFLEEGGNHSPNDVPIRLLECTYRLLVELSSYEDQIQENVVVDYRMGIRMLKQVFTAAENILLNNGCSAEVRKEMLFYEGKLEGTLPKSLQS</sequence>
<organism evidence="1 2">
    <name type="scientific">Guptibacillus hwajinpoensis</name>
    <dbReference type="NCBI Taxonomy" id="208199"/>
    <lineage>
        <taxon>Bacteria</taxon>
        <taxon>Bacillati</taxon>
        <taxon>Bacillota</taxon>
        <taxon>Bacilli</taxon>
        <taxon>Bacillales</taxon>
        <taxon>Guptibacillaceae</taxon>
        <taxon>Guptibacillus</taxon>
    </lineage>
</organism>
<evidence type="ECO:0000313" key="2">
    <source>
        <dbReference type="Proteomes" id="UP000447833"/>
    </source>
</evidence>
<proteinExistence type="predicted"/>
<dbReference type="EMBL" id="WMEY01000003">
    <property type="protein sequence ID" value="MYL63893.1"/>
    <property type="molecule type" value="Genomic_DNA"/>
</dbReference>